<keyword evidence="8" id="KW-1185">Reference proteome</keyword>
<dbReference type="GO" id="GO:0016020">
    <property type="term" value="C:membrane"/>
    <property type="evidence" value="ECO:0007669"/>
    <property type="project" value="UniProtKB-SubCell"/>
</dbReference>
<dbReference type="RefSeq" id="WP_163290147.1">
    <property type="nucleotide sequence ID" value="NZ_JAAGWY010000002.1"/>
</dbReference>
<gene>
    <name evidence="7" type="ORF">G3T36_12935</name>
</gene>
<accession>A0A6L9XZE5</accession>
<dbReference type="PANTHER" id="PTHR43077">
    <property type="entry name" value="TRANSPORT PERMEASE YVFS-RELATED"/>
    <property type="match status" value="1"/>
</dbReference>
<dbReference type="InterPro" id="IPR013525">
    <property type="entry name" value="ABC2_TM"/>
</dbReference>
<keyword evidence="4 5" id="KW-0472">Membrane</keyword>
<evidence type="ECO:0000256" key="1">
    <source>
        <dbReference type="ARBA" id="ARBA00004141"/>
    </source>
</evidence>
<organism evidence="7 8">
    <name type="scientific">Leifsonia tongyongensis</name>
    <dbReference type="NCBI Taxonomy" id="1268043"/>
    <lineage>
        <taxon>Bacteria</taxon>
        <taxon>Bacillati</taxon>
        <taxon>Actinomycetota</taxon>
        <taxon>Actinomycetes</taxon>
        <taxon>Micrococcales</taxon>
        <taxon>Microbacteriaceae</taxon>
        <taxon>Leifsonia</taxon>
    </lineage>
</organism>
<feature type="transmembrane region" description="Helical" evidence="5">
    <location>
        <begin position="537"/>
        <end position="559"/>
    </location>
</feature>
<dbReference type="Pfam" id="PF12698">
    <property type="entry name" value="ABC2_membrane_3"/>
    <property type="match status" value="1"/>
</dbReference>
<reference evidence="7 8" key="1">
    <citation type="journal article" date="2014" name="J. Microbiol.">
        <title>Diaminobutyricibacter tongyongensis gen. nov., sp. nov. and Homoserinibacter gongjuensis gen. nov., sp. nov. belong to the family Microbacteriaceae.</title>
        <authorList>
            <person name="Kim S.J."/>
            <person name="Ahn J.H."/>
            <person name="Weon H.Y."/>
            <person name="Hamada M."/>
            <person name="Suzuki K."/>
            <person name="Kwon S.W."/>
        </authorList>
    </citation>
    <scope>NUCLEOTIDE SEQUENCE [LARGE SCALE GENOMIC DNA]</scope>
    <source>
        <strain evidence="7 8">NBRC 108724</strain>
    </source>
</reference>
<evidence type="ECO:0000313" key="8">
    <source>
        <dbReference type="Proteomes" id="UP000474967"/>
    </source>
</evidence>
<evidence type="ECO:0000256" key="4">
    <source>
        <dbReference type="ARBA" id="ARBA00023136"/>
    </source>
</evidence>
<evidence type="ECO:0000256" key="3">
    <source>
        <dbReference type="ARBA" id="ARBA00022989"/>
    </source>
</evidence>
<dbReference type="PANTHER" id="PTHR43077:SF10">
    <property type="entry name" value="TRANSPORT PERMEASE PROTEIN"/>
    <property type="match status" value="1"/>
</dbReference>
<feature type="transmembrane region" description="Helical" evidence="5">
    <location>
        <begin position="472"/>
        <end position="494"/>
    </location>
</feature>
<evidence type="ECO:0000259" key="6">
    <source>
        <dbReference type="Pfam" id="PF12698"/>
    </source>
</evidence>
<name>A0A6L9XZE5_9MICO</name>
<dbReference type="InterPro" id="IPR017500">
    <property type="entry name" value="Phage_infect_YhgE_N"/>
</dbReference>
<sequence>MSFFTIERARSSKRVTWLTLVGILLVPLAIGGLLVWALWNPTERLGDVKAAVVNLDQPVKIGNQLVPLGRELSAGLVDGKSSENYSWVLTDQKDAAAGLADGSYVTVVTIPKGFSKAATSYSGAAGAAKQATIDVQTSAKSKLVDSAVSQAVTTTATSVLNKQLTSTYLENVYVGFNTVHDQLSKAADGAGGLASGVASLASGTHSLASASASLAGGISTMSAGIQNLSGATSGLAGGLGQLQSNTAALPAQASQLAGGVQGVADGTKKLGTALTGLAAMCAAHGGDAMLCGSLEGVASSVTTGTGSTPGLSPSAQKVADGAKAFAGGLPALSSGIAQSASGASQLASGVAQTASGADSLASGAVKLSDGVTALAGGADKTSAGAATLATGLTTAVSKMPTYSSSDRTNLARVVAQPVAPAAAKAGTGSLFGASSIPLFAVVALWLGALATFLVLQAVSARALLTTRSSTRIALGGFLPAVAIGVAQGLLVAGIMQAALQLDVGHWFAFAGVAALTGIAFAAVNQGLTALLGGIGRFISMLVVVITLASGIISTVPGFFDASVTWLPTSAAITAIQGVIDGTSGVWRGLGALVLWAVLGLGMTVGAVVRRRTVRLSELATLD</sequence>
<comment type="subcellular location">
    <subcellularLocation>
        <location evidence="1">Membrane</location>
        <topology evidence="1">Multi-pass membrane protein</topology>
    </subcellularLocation>
</comment>
<feature type="domain" description="ABC-2 type transporter transmembrane" evidence="6">
    <location>
        <begin position="18"/>
        <end position="180"/>
    </location>
</feature>
<dbReference type="Proteomes" id="UP000474967">
    <property type="component" value="Unassembled WGS sequence"/>
</dbReference>
<dbReference type="AlphaFoldDB" id="A0A6L9XZE5"/>
<proteinExistence type="predicted"/>
<dbReference type="NCBIfam" id="TIGR03061">
    <property type="entry name" value="pip_yhgE_Nterm"/>
    <property type="match status" value="1"/>
</dbReference>
<keyword evidence="2 5" id="KW-0812">Transmembrane</keyword>
<feature type="transmembrane region" description="Helical" evidence="5">
    <location>
        <begin position="438"/>
        <end position="460"/>
    </location>
</feature>
<evidence type="ECO:0000256" key="5">
    <source>
        <dbReference type="SAM" id="Phobius"/>
    </source>
</evidence>
<protein>
    <submittedName>
        <fullName evidence="7">ABC transporter permease</fullName>
    </submittedName>
</protein>
<comment type="caution">
    <text evidence="7">The sequence shown here is derived from an EMBL/GenBank/DDBJ whole genome shotgun (WGS) entry which is preliminary data.</text>
</comment>
<feature type="transmembrane region" description="Helical" evidence="5">
    <location>
        <begin position="589"/>
        <end position="608"/>
    </location>
</feature>
<dbReference type="InterPro" id="IPR051328">
    <property type="entry name" value="T7SS_ABC-Transporter"/>
</dbReference>
<feature type="transmembrane region" description="Helical" evidence="5">
    <location>
        <begin position="506"/>
        <end position="530"/>
    </location>
</feature>
<feature type="transmembrane region" description="Helical" evidence="5">
    <location>
        <begin position="15"/>
        <end position="39"/>
    </location>
</feature>
<dbReference type="GO" id="GO:0140359">
    <property type="term" value="F:ABC-type transporter activity"/>
    <property type="evidence" value="ECO:0007669"/>
    <property type="project" value="InterPro"/>
</dbReference>
<evidence type="ECO:0000256" key="2">
    <source>
        <dbReference type="ARBA" id="ARBA00022692"/>
    </source>
</evidence>
<evidence type="ECO:0000313" key="7">
    <source>
        <dbReference type="EMBL" id="NEN06771.1"/>
    </source>
</evidence>
<dbReference type="EMBL" id="JAAGWY010000002">
    <property type="protein sequence ID" value="NEN06771.1"/>
    <property type="molecule type" value="Genomic_DNA"/>
</dbReference>
<keyword evidence="3 5" id="KW-1133">Transmembrane helix</keyword>
<dbReference type="Gene3D" id="3.40.1710.10">
    <property type="entry name" value="abc type-2 transporter like domain"/>
    <property type="match status" value="1"/>
</dbReference>